<feature type="compositionally biased region" description="Low complexity" evidence="2">
    <location>
        <begin position="319"/>
        <end position="341"/>
    </location>
</feature>
<dbReference type="Gene3D" id="1.10.238.10">
    <property type="entry name" value="EF-hand"/>
    <property type="match status" value="1"/>
</dbReference>
<name>A0A0G4G6F1_VITBC</name>
<dbReference type="SUPFAM" id="SSF47473">
    <property type="entry name" value="EF-hand"/>
    <property type="match status" value="1"/>
</dbReference>
<feature type="compositionally biased region" description="Gly residues" evidence="2">
    <location>
        <begin position="399"/>
        <end position="410"/>
    </location>
</feature>
<evidence type="ECO:0000259" key="3">
    <source>
        <dbReference type="PROSITE" id="PS50222"/>
    </source>
</evidence>
<dbReference type="InterPro" id="IPR011992">
    <property type="entry name" value="EF-hand-dom_pair"/>
</dbReference>
<evidence type="ECO:0000256" key="2">
    <source>
        <dbReference type="SAM" id="MobiDB-lite"/>
    </source>
</evidence>
<dbReference type="InParanoid" id="A0A0G4G6F1"/>
<accession>A0A0G4G6F1</accession>
<dbReference type="GO" id="GO:0005509">
    <property type="term" value="F:calcium ion binding"/>
    <property type="evidence" value="ECO:0007669"/>
    <property type="project" value="InterPro"/>
</dbReference>
<reference evidence="4 5" key="1">
    <citation type="submission" date="2014-11" db="EMBL/GenBank/DDBJ databases">
        <authorList>
            <person name="Zhu J."/>
            <person name="Qi W."/>
            <person name="Song R."/>
        </authorList>
    </citation>
    <scope>NUCLEOTIDE SEQUENCE [LARGE SCALE GENOMIC DNA]</scope>
</reference>
<proteinExistence type="predicted"/>
<feature type="domain" description="EF-hand" evidence="3">
    <location>
        <begin position="36"/>
        <end position="71"/>
    </location>
</feature>
<dbReference type="EMBL" id="CDMY01000579">
    <property type="protein sequence ID" value="CEM24107.1"/>
    <property type="molecule type" value="Genomic_DNA"/>
</dbReference>
<dbReference type="OrthoDB" id="26525at2759"/>
<keyword evidence="1" id="KW-0106">Calcium</keyword>
<dbReference type="PROSITE" id="PS50222">
    <property type="entry name" value="EF_HAND_2"/>
    <property type="match status" value="1"/>
</dbReference>
<dbReference type="VEuPathDB" id="CryptoDB:Vbra_22696"/>
<feature type="region of interest" description="Disordered" evidence="2">
    <location>
        <begin position="287"/>
        <end position="410"/>
    </location>
</feature>
<protein>
    <recommendedName>
        <fullName evidence="3">EF-hand domain-containing protein</fullName>
    </recommendedName>
</protein>
<evidence type="ECO:0000313" key="4">
    <source>
        <dbReference type="EMBL" id="CEM24107.1"/>
    </source>
</evidence>
<organism evidence="4 5">
    <name type="scientific">Vitrella brassicaformis (strain CCMP3155)</name>
    <dbReference type="NCBI Taxonomy" id="1169540"/>
    <lineage>
        <taxon>Eukaryota</taxon>
        <taxon>Sar</taxon>
        <taxon>Alveolata</taxon>
        <taxon>Colpodellida</taxon>
        <taxon>Vitrellaceae</taxon>
        <taxon>Vitrella</taxon>
    </lineage>
</organism>
<evidence type="ECO:0000256" key="1">
    <source>
        <dbReference type="ARBA" id="ARBA00022837"/>
    </source>
</evidence>
<gene>
    <name evidence="4" type="ORF">Vbra_22696</name>
</gene>
<dbReference type="Pfam" id="PF13499">
    <property type="entry name" value="EF-hand_7"/>
    <property type="match status" value="1"/>
</dbReference>
<keyword evidence="5" id="KW-1185">Reference proteome</keyword>
<dbReference type="Proteomes" id="UP000041254">
    <property type="component" value="Unassembled WGS sequence"/>
</dbReference>
<dbReference type="AlphaFoldDB" id="A0A0G4G6F1"/>
<feature type="region of interest" description="Disordered" evidence="2">
    <location>
        <begin position="238"/>
        <end position="275"/>
    </location>
</feature>
<dbReference type="InterPro" id="IPR018247">
    <property type="entry name" value="EF_Hand_1_Ca_BS"/>
</dbReference>
<sequence>MAPPPPPSPPPPPARLQARLGHTNDLSQLDKHLTQHEQANIRRVFFELDINEDSVIDAYELQHSMREDGIILPLRAVQGLIWEADEDLNGVLSLDEVMRMYLRAKNDSTGLEPRGLFNYVLYKVLDRDRDRSIQMDEMYTFLANLLPFPTVVRKMEYVFGRHLYTAPMAAVTAKQWLRILSSSLWSDSTPITDDDMLRRIAKDKRSHVSEVRHRIDCRLSKDLDKRLSHMYRRKTELIVPKVKPKAKKEKEKTPVSPRSAPPKPSHRAKRASEAPRETLALALSQESQLKPEGAAVSVPGPSPLAAKEELRLPIGPAQPAGASPKARSPARSASRRASASPTKGRKKSQIIQREESGQLFDFGGGPKADPRALWREQMLSKHGAAAPKKGVSAAEGSGSPTGAGGVTFKD</sequence>
<dbReference type="STRING" id="1169540.A0A0G4G6F1"/>
<evidence type="ECO:0000313" key="5">
    <source>
        <dbReference type="Proteomes" id="UP000041254"/>
    </source>
</evidence>
<dbReference type="InterPro" id="IPR002048">
    <property type="entry name" value="EF_hand_dom"/>
</dbReference>
<dbReference type="PROSITE" id="PS00018">
    <property type="entry name" value="EF_HAND_1"/>
    <property type="match status" value="1"/>
</dbReference>